<evidence type="ECO:0000313" key="5">
    <source>
        <dbReference type="EMBL" id="MDG3005801.1"/>
    </source>
</evidence>
<feature type="domain" description="Glycosyltransferase subfamily 4-like N-terminal" evidence="4">
    <location>
        <begin position="25"/>
        <end position="180"/>
    </location>
</feature>
<dbReference type="CDD" id="cd03809">
    <property type="entry name" value="GT4_MtfB-like"/>
    <property type="match status" value="1"/>
</dbReference>
<keyword evidence="6" id="KW-1185">Reference proteome</keyword>
<feature type="compositionally biased region" description="Basic residues" evidence="2">
    <location>
        <begin position="392"/>
        <end position="405"/>
    </location>
</feature>
<evidence type="ECO:0000313" key="6">
    <source>
        <dbReference type="Proteomes" id="UP001216907"/>
    </source>
</evidence>
<accession>A0ABT6FE85</accession>
<protein>
    <submittedName>
        <fullName evidence="5">Glycosyltransferase family 1 protein</fullName>
    </submittedName>
</protein>
<evidence type="ECO:0000259" key="4">
    <source>
        <dbReference type="Pfam" id="PF13439"/>
    </source>
</evidence>
<gene>
    <name evidence="5" type="ORF">PZE19_18595</name>
</gene>
<dbReference type="InterPro" id="IPR028098">
    <property type="entry name" value="Glyco_trans_4-like_N"/>
</dbReference>
<evidence type="ECO:0000256" key="2">
    <source>
        <dbReference type="SAM" id="MobiDB-lite"/>
    </source>
</evidence>
<organism evidence="5 6">
    <name type="scientific">Paludisphaera mucosa</name>
    <dbReference type="NCBI Taxonomy" id="3030827"/>
    <lineage>
        <taxon>Bacteria</taxon>
        <taxon>Pseudomonadati</taxon>
        <taxon>Planctomycetota</taxon>
        <taxon>Planctomycetia</taxon>
        <taxon>Isosphaerales</taxon>
        <taxon>Isosphaeraceae</taxon>
        <taxon>Paludisphaera</taxon>
    </lineage>
</organism>
<evidence type="ECO:0000259" key="3">
    <source>
        <dbReference type="Pfam" id="PF00534"/>
    </source>
</evidence>
<feature type="region of interest" description="Disordered" evidence="2">
    <location>
        <begin position="389"/>
        <end position="437"/>
    </location>
</feature>
<dbReference type="InterPro" id="IPR001296">
    <property type="entry name" value="Glyco_trans_1"/>
</dbReference>
<comment type="caution">
    <text evidence="5">The sequence shown here is derived from an EMBL/GenBank/DDBJ whole genome shotgun (WGS) entry which is preliminary data.</text>
</comment>
<dbReference type="Pfam" id="PF00534">
    <property type="entry name" value="Glycos_transf_1"/>
    <property type="match status" value="1"/>
</dbReference>
<evidence type="ECO:0000256" key="1">
    <source>
        <dbReference type="ARBA" id="ARBA00022679"/>
    </source>
</evidence>
<dbReference type="Gene3D" id="3.40.50.2000">
    <property type="entry name" value="Glycogen Phosphorylase B"/>
    <property type="match status" value="2"/>
</dbReference>
<dbReference type="RefSeq" id="WP_277862131.1">
    <property type="nucleotide sequence ID" value="NZ_JARRAG010000002.1"/>
</dbReference>
<feature type="domain" description="Glycosyl transferase family 1" evidence="3">
    <location>
        <begin position="202"/>
        <end position="360"/>
    </location>
</feature>
<dbReference type="Pfam" id="PF13439">
    <property type="entry name" value="Glyco_transf_4"/>
    <property type="match status" value="1"/>
</dbReference>
<sequence>MRIGFDGTCLANRRGFGRFARRLLAAFVPRAIEEGHEVVVVIDGPSAAAVELPDGVVSLVVGVRDAPSAAATAKGRRGLLDMLAMGRAVAGARLDLMYFPATYSFYPVWGVPRVVVTMHDTLTLEHPELVFPTFAGRAAWTVKEFVAVRSAHRIVTVSETSKRYLMRRLRLAEDRLRVVGEAADPVFRPIEDEARAAEALERYGVPADSRFLLYVGGLSPHKNLPRLVEAFAEAAPADVRLVLTGDFHDVFHTHVPEIRRTIAERGLESRVILPGFVPDEDLAVFYSRTYALVFPSLLEGFGLPAVEAMACGAPVIASRAGSLPEVVGEAGIFFDPLDVADIARALDAILRDPARRDALAALALRRAATFDWDRSAQSLLACFRELDPAGSSRRRPPNAPHRRRTTRELGLNEISRDALLDGRPGPVGEATQRPNLN</sequence>
<keyword evidence="1" id="KW-0808">Transferase</keyword>
<dbReference type="SUPFAM" id="SSF53756">
    <property type="entry name" value="UDP-Glycosyltransferase/glycogen phosphorylase"/>
    <property type="match status" value="1"/>
</dbReference>
<reference evidence="5 6" key="1">
    <citation type="submission" date="2023-03" db="EMBL/GenBank/DDBJ databases">
        <title>Paludisphaera mucosa sp. nov. a novel planctomycete from northern fen.</title>
        <authorList>
            <person name="Ivanova A."/>
        </authorList>
    </citation>
    <scope>NUCLEOTIDE SEQUENCE [LARGE SCALE GENOMIC DNA]</scope>
    <source>
        <strain evidence="5 6">Pla2</strain>
    </source>
</reference>
<dbReference type="Proteomes" id="UP001216907">
    <property type="component" value="Unassembled WGS sequence"/>
</dbReference>
<dbReference type="PANTHER" id="PTHR46401">
    <property type="entry name" value="GLYCOSYLTRANSFERASE WBBK-RELATED"/>
    <property type="match status" value="1"/>
</dbReference>
<proteinExistence type="predicted"/>
<dbReference type="PANTHER" id="PTHR46401:SF2">
    <property type="entry name" value="GLYCOSYLTRANSFERASE WBBK-RELATED"/>
    <property type="match status" value="1"/>
</dbReference>
<name>A0ABT6FE85_9BACT</name>
<dbReference type="EMBL" id="JARRAG010000002">
    <property type="protein sequence ID" value="MDG3005801.1"/>
    <property type="molecule type" value="Genomic_DNA"/>
</dbReference>